<reference evidence="3" key="1">
    <citation type="submission" date="2016-06" db="EMBL/GenBank/DDBJ databases">
        <title>Parallel loss of symbiosis genes in relatives of nitrogen-fixing non-legume Parasponia.</title>
        <authorList>
            <person name="Van Velzen R."/>
            <person name="Holmer R."/>
            <person name="Bu F."/>
            <person name="Rutten L."/>
            <person name="Van Zeijl A."/>
            <person name="Liu W."/>
            <person name="Santuari L."/>
            <person name="Cao Q."/>
            <person name="Sharma T."/>
            <person name="Shen D."/>
            <person name="Roswanjaya Y."/>
            <person name="Wardhani T."/>
            <person name="Kalhor M.S."/>
            <person name="Jansen J."/>
            <person name="Van den Hoogen J."/>
            <person name="Gungor B."/>
            <person name="Hartog M."/>
            <person name="Hontelez J."/>
            <person name="Verver J."/>
            <person name="Yang W.-C."/>
            <person name="Schijlen E."/>
            <person name="Repin R."/>
            <person name="Schilthuizen M."/>
            <person name="Schranz E."/>
            <person name="Heidstra R."/>
            <person name="Miyata K."/>
            <person name="Fedorova E."/>
            <person name="Kohlen W."/>
            <person name="Bisseling T."/>
            <person name="Smit S."/>
            <person name="Geurts R."/>
        </authorList>
    </citation>
    <scope>NUCLEOTIDE SEQUENCE [LARGE SCALE GENOMIC DNA]</scope>
    <source>
        <strain evidence="3">cv. WU1-14</strain>
    </source>
</reference>
<sequence length="59" mass="6818">MEEGALEENSSISTSRAERRPKGVFELHHPLAFVSTFSQLLEDWTEDNARTREPVVYPR</sequence>
<proteinExistence type="predicted"/>
<feature type="region of interest" description="Disordered" evidence="1">
    <location>
        <begin position="1"/>
        <end position="20"/>
    </location>
</feature>
<gene>
    <name evidence="2" type="ORF">PanWU01x14_249280</name>
</gene>
<dbReference type="Proteomes" id="UP000237105">
    <property type="component" value="Unassembled WGS sequence"/>
</dbReference>
<comment type="caution">
    <text evidence="2">The sequence shown here is derived from an EMBL/GenBank/DDBJ whole genome shotgun (WGS) entry which is preliminary data.</text>
</comment>
<dbReference type="AlphaFoldDB" id="A0A2P5BD76"/>
<protein>
    <submittedName>
        <fullName evidence="2">Uncharacterized protein</fullName>
    </submittedName>
</protein>
<name>A0A2P5BD76_PARAD</name>
<evidence type="ECO:0000313" key="3">
    <source>
        <dbReference type="Proteomes" id="UP000237105"/>
    </source>
</evidence>
<dbReference type="EMBL" id="JXTB01000306">
    <property type="protein sequence ID" value="PON46735.1"/>
    <property type="molecule type" value="Genomic_DNA"/>
</dbReference>
<accession>A0A2P5BD76</accession>
<keyword evidence="3" id="KW-1185">Reference proteome</keyword>
<organism evidence="2 3">
    <name type="scientific">Parasponia andersonii</name>
    <name type="common">Sponia andersonii</name>
    <dbReference type="NCBI Taxonomy" id="3476"/>
    <lineage>
        <taxon>Eukaryota</taxon>
        <taxon>Viridiplantae</taxon>
        <taxon>Streptophyta</taxon>
        <taxon>Embryophyta</taxon>
        <taxon>Tracheophyta</taxon>
        <taxon>Spermatophyta</taxon>
        <taxon>Magnoliopsida</taxon>
        <taxon>eudicotyledons</taxon>
        <taxon>Gunneridae</taxon>
        <taxon>Pentapetalae</taxon>
        <taxon>rosids</taxon>
        <taxon>fabids</taxon>
        <taxon>Rosales</taxon>
        <taxon>Cannabaceae</taxon>
        <taxon>Parasponia</taxon>
    </lineage>
</organism>
<evidence type="ECO:0000313" key="2">
    <source>
        <dbReference type="EMBL" id="PON46735.1"/>
    </source>
</evidence>
<evidence type="ECO:0000256" key="1">
    <source>
        <dbReference type="SAM" id="MobiDB-lite"/>
    </source>
</evidence>